<evidence type="ECO:0000256" key="2">
    <source>
        <dbReference type="SAM" id="Phobius"/>
    </source>
</evidence>
<reference evidence="4" key="1">
    <citation type="submission" date="2023-07" db="EMBL/GenBank/DDBJ databases">
        <title>30 novel species of actinomycetes from the DSMZ collection.</title>
        <authorList>
            <person name="Nouioui I."/>
        </authorList>
    </citation>
    <scope>NUCLEOTIDE SEQUENCE [LARGE SCALE GENOMIC DNA]</scope>
    <source>
        <strain evidence="4">DSM 40932</strain>
    </source>
</reference>
<feature type="compositionally biased region" description="Basic and acidic residues" evidence="1">
    <location>
        <begin position="468"/>
        <end position="479"/>
    </location>
</feature>
<dbReference type="Proteomes" id="UP001180556">
    <property type="component" value="Unassembled WGS sequence"/>
</dbReference>
<feature type="transmembrane region" description="Helical" evidence="2">
    <location>
        <begin position="21"/>
        <end position="45"/>
    </location>
</feature>
<feature type="compositionally biased region" description="Basic and acidic residues" evidence="1">
    <location>
        <begin position="589"/>
        <end position="631"/>
    </location>
</feature>
<organism evidence="3 4">
    <name type="scientific">Streptomyces stephensoniae</name>
    <dbReference type="NCBI Taxonomy" id="3375367"/>
    <lineage>
        <taxon>Bacteria</taxon>
        <taxon>Bacillati</taxon>
        <taxon>Actinomycetota</taxon>
        <taxon>Actinomycetes</taxon>
        <taxon>Kitasatosporales</taxon>
        <taxon>Streptomycetaceae</taxon>
        <taxon>Streptomyces</taxon>
    </lineage>
</organism>
<evidence type="ECO:0000313" key="3">
    <source>
        <dbReference type="EMBL" id="MDT0489145.1"/>
    </source>
</evidence>
<keyword evidence="2" id="KW-0812">Transmembrane</keyword>
<protein>
    <submittedName>
        <fullName evidence="3">DUF6350 family protein</fullName>
    </submittedName>
</protein>
<evidence type="ECO:0000313" key="4">
    <source>
        <dbReference type="Proteomes" id="UP001180556"/>
    </source>
</evidence>
<dbReference type="InterPro" id="IPR045931">
    <property type="entry name" value="DUF6350"/>
</dbReference>
<accession>A0ABU2VV70</accession>
<proteinExistence type="predicted"/>
<feature type="transmembrane region" description="Helical" evidence="2">
    <location>
        <begin position="121"/>
        <end position="142"/>
    </location>
</feature>
<dbReference type="RefSeq" id="WP_311595569.1">
    <property type="nucleotide sequence ID" value="NZ_JAVRFG010000002.1"/>
</dbReference>
<feature type="transmembrane region" description="Helical" evidence="2">
    <location>
        <begin position="81"/>
        <end position="101"/>
    </location>
</feature>
<comment type="caution">
    <text evidence="3">The sequence shown here is derived from an EMBL/GenBank/DDBJ whole genome shotgun (WGS) entry which is preliminary data.</text>
</comment>
<gene>
    <name evidence="3" type="ORF">RM717_01325</name>
</gene>
<sequence length="639" mass="64117">MTERGPMLPTERTRTLALASAFVRGGVAAGLGLGAMAVLVTVLWISSPHPDSGPGGALRAAAGVWLLAHGAGLVRPDTLSGAPAPVGVVPLLLVAGPVWLAHRAARDAAEPEEGRPRPSQAGAFCAVTAGYLLVAAGAAAHARGGPLRVVPETLAFPVALVVAGAAAAGVWTAAGRPFGPLPSWSPLVLQEAVARTLVRDRAEAACRAAAVGVMVLLGGGALLVAVALGRNAEVAQDSFLALAGDWPGRFAVLLLAVSLVPNAALWGAAYGLGPGFALGTGATATPLGLAGDPAVPLFPLLAAVPAEGPGTPLNGAVLAVPVVAALAVARCTVRRAAPADAPRASAWSPRETALVTALAALGCGAVTALLTAAAGGPLGTGALSAFGPVWWLAGPAALAWTAVIGVPAALLLRLWRLREPGWAWRRDVPEATGGEAAPADGTAPAGRAVPAGRTAPAERAVPAGRTVPAEREPKPEAGREPGPGPEDEATAPAGVRRWWAPWRRRGRTPGDGSAAGSPAASAAAEGAATGGTAPEGGMPGDGAGLEPYDFLPTDPWHENDAREARWASLKQRSGGLMADFPARLPTALHGDRTDGTDHTDRTGDTDRTDRADRADHVDRTDHADRADRADRSGGPGATP</sequence>
<name>A0ABU2VV70_9ACTN</name>
<keyword evidence="2" id="KW-1133">Transmembrane helix</keyword>
<keyword evidence="4" id="KW-1185">Reference proteome</keyword>
<dbReference type="Pfam" id="PF19877">
    <property type="entry name" value="DUF6350"/>
    <property type="match status" value="1"/>
</dbReference>
<feature type="region of interest" description="Disordered" evidence="1">
    <location>
        <begin position="429"/>
        <end position="556"/>
    </location>
</feature>
<feature type="region of interest" description="Disordered" evidence="1">
    <location>
        <begin position="586"/>
        <end position="639"/>
    </location>
</feature>
<feature type="transmembrane region" description="Helical" evidence="2">
    <location>
        <begin position="208"/>
        <end position="229"/>
    </location>
</feature>
<keyword evidence="2" id="KW-0472">Membrane</keyword>
<feature type="compositionally biased region" description="Low complexity" evidence="1">
    <location>
        <begin position="491"/>
        <end position="501"/>
    </location>
</feature>
<evidence type="ECO:0000256" key="1">
    <source>
        <dbReference type="SAM" id="MobiDB-lite"/>
    </source>
</evidence>
<feature type="transmembrane region" description="Helical" evidence="2">
    <location>
        <begin position="250"/>
        <end position="269"/>
    </location>
</feature>
<dbReference type="EMBL" id="JAVRFG010000002">
    <property type="protein sequence ID" value="MDT0489145.1"/>
    <property type="molecule type" value="Genomic_DNA"/>
</dbReference>
<feature type="compositionally biased region" description="Low complexity" evidence="1">
    <location>
        <begin position="510"/>
        <end position="532"/>
    </location>
</feature>
<feature type="transmembrane region" description="Helical" evidence="2">
    <location>
        <begin position="154"/>
        <end position="174"/>
    </location>
</feature>
<feature type="compositionally biased region" description="Gly residues" evidence="1">
    <location>
        <begin position="533"/>
        <end position="543"/>
    </location>
</feature>
<feature type="transmembrane region" description="Helical" evidence="2">
    <location>
        <begin position="354"/>
        <end position="378"/>
    </location>
</feature>
<feature type="transmembrane region" description="Helical" evidence="2">
    <location>
        <begin position="390"/>
        <end position="415"/>
    </location>
</feature>